<dbReference type="Gene3D" id="2.60.40.10">
    <property type="entry name" value="Immunoglobulins"/>
    <property type="match status" value="2"/>
</dbReference>
<dbReference type="Pfam" id="PF13895">
    <property type="entry name" value="Ig_2"/>
    <property type="match status" value="1"/>
</dbReference>
<evidence type="ECO:0000259" key="3">
    <source>
        <dbReference type="PROSITE" id="PS50835"/>
    </source>
</evidence>
<feature type="domain" description="Ig-like" evidence="3">
    <location>
        <begin position="58"/>
        <end position="139"/>
    </location>
</feature>
<dbReference type="SUPFAM" id="SSF48726">
    <property type="entry name" value="Immunoglobulin"/>
    <property type="match status" value="2"/>
</dbReference>
<comment type="caution">
    <text evidence="4">The sequence shown here is derived from an EMBL/GenBank/DDBJ whole genome shotgun (WGS) entry which is preliminary data.</text>
</comment>
<evidence type="ECO:0000313" key="4">
    <source>
        <dbReference type="EMBL" id="KAJ8341021.1"/>
    </source>
</evidence>
<dbReference type="InterPro" id="IPR036179">
    <property type="entry name" value="Ig-like_dom_sf"/>
</dbReference>
<dbReference type="InterPro" id="IPR007110">
    <property type="entry name" value="Ig-like_dom"/>
</dbReference>
<accession>A0A9Q1ELG7</accession>
<evidence type="ECO:0000313" key="5">
    <source>
        <dbReference type="Proteomes" id="UP001152622"/>
    </source>
</evidence>
<dbReference type="InterPro" id="IPR013783">
    <property type="entry name" value="Ig-like_fold"/>
</dbReference>
<feature type="domain" description="Ig-like" evidence="3">
    <location>
        <begin position="147"/>
        <end position="228"/>
    </location>
</feature>
<dbReference type="Proteomes" id="UP001152622">
    <property type="component" value="Chromosome 15"/>
</dbReference>
<keyword evidence="2" id="KW-0812">Transmembrane</keyword>
<dbReference type="OrthoDB" id="10039395at2759"/>
<feature type="compositionally biased region" description="Basic and acidic residues" evidence="1">
    <location>
        <begin position="314"/>
        <end position="324"/>
    </location>
</feature>
<organism evidence="4 5">
    <name type="scientific">Synaphobranchus kaupii</name>
    <name type="common">Kaup's arrowtooth eel</name>
    <dbReference type="NCBI Taxonomy" id="118154"/>
    <lineage>
        <taxon>Eukaryota</taxon>
        <taxon>Metazoa</taxon>
        <taxon>Chordata</taxon>
        <taxon>Craniata</taxon>
        <taxon>Vertebrata</taxon>
        <taxon>Euteleostomi</taxon>
        <taxon>Actinopterygii</taxon>
        <taxon>Neopterygii</taxon>
        <taxon>Teleostei</taxon>
        <taxon>Anguilliformes</taxon>
        <taxon>Synaphobranchidae</taxon>
        <taxon>Synaphobranchus</taxon>
    </lineage>
</organism>
<evidence type="ECO:0000256" key="2">
    <source>
        <dbReference type="SAM" id="Phobius"/>
    </source>
</evidence>
<keyword evidence="2" id="KW-1133">Transmembrane helix</keyword>
<dbReference type="PROSITE" id="PS50835">
    <property type="entry name" value="IG_LIKE"/>
    <property type="match status" value="2"/>
</dbReference>
<dbReference type="SMART" id="SM00409">
    <property type="entry name" value="IG"/>
    <property type="match status" value="2"/>
</dbReference>
<keyword evidence="5" id="KW-1185">Reference proteome</keyword>
<name>A0A9Q1ELG7_SYNKA</name>
<keyword evidence="2" id="KW-0472">Membrane</keyword>
<dbReference type="InterPro" id="IPR003599">
    <property type="entry name" value="Ig_sub"/>
</dbReference>
<reference evidence="4" key="1">
    <citation type="journal article" date="2023" name="Science">
        <title>Genome structures resolve the early diversification of teleost fishes.</title>
        <authorList>
            <person name="Parey E."/>
            <person name="Louis A."/>
            <person name="Montfort J."/>
            <person name="Bouchez O."/>
            <person name="Roques C."/>
            <person name="Iampietro C."/>
            <person name="Lluch J."/>
            <person name="Castinel A."/>
            <person name="Donnadieu C."/>
            <person name="Desvignes T."/>
            <person name="Floi Bucao C."/>
            <person name="Jouanno E."/>
            <person name="Wen M."/>
            <person name="Mejri S."/>
            <person name="Dirks R."/>
            <person name="Jansen H."/>
            <person name="Henkel C."/>
            <person name="Chen W.J."/>
            <person name="Zahm M."/>
            <person name="Cabau C."/>
            <person name="Klopp C."/>
            <person name="Thompson A.W."/>
            <person name="Robinson-Rechavi M."/>
            <person name="Braasch I."/>
            <person name="Lecointre G."/>
            <person name="Bobe J."/>
            <person name="Postlethwait J.H."/>
            <person name="Berthelot C."/>
            <person name="Roest Crollius H."/>
            <person name="Guiguen Y."/>
        </authorList>
    </citation>
    <scope>NUCLEOTIDE SEQUENCE</scope>
    <source>
        <strain evidence="4">WJC10195</strain>
    </source>
</reference>
<evidence type="ECO:0000256" key="1">
    <source>
        <dbReference type="SAM" id="MobiDB-lite"/>
    </source>
</evidence>
<dbReference type="PANTHER" id="PTHR46484">
    <property type="entry name" value="SI:CH211-171H4.5-RELATED"/>
    <property type="match status" value="1"/>
</dbReference>
<dbReference type="AlphaFoldDB" id="A0A9Q1ELG7"/>
<gene>
    <name evidence="4" type="ORF">SKAU_G00333120</name>
</gene>
<sequence length="333" mass="36120">MVLDPNSPPPESSAISGLVVRGTWEGRGAAEGLWVVCVSSNRHGLEERNLTVYVKAPPTNVTVTQHPSRPSEGVGVTLSCTSQGFPPVSGYRWYGGQAGLEIGLEEESRDLRVATVTRGSGPYRCAARNEMGEASSPITWLNVEYAPDILPDSSCIMGNGQVRCECVVDANPAAQVTWTSVRSFNTSSTLSGRVLRSIVTVSLGDEGRHFYCNATNEHGDAFYRLTLTVGHLGKWAIVFGVAGGAVALCLLLGAIFYCKRTKSRQCKHIPSTDLTLKEEKRVVEEEVNMDCLYDNTGTVSPTYPPPEGTYELAKAPRESKRQLDSDEPLYTNV</sequence>
<dbReference type="EMBL" id="JAINUF010000015">
    <property type="protein sequence ID" value="KAJ8341021.1"/>
    <property type="molecule type" value="Genomic_DNA"/>
</dbReference>
<dbReference type="PANTHER" id="PTHR46484:SF1">
    <property type="entry name" value="SCHWANN CELL MYELIN PROTEIN-RELATED"/>
    <property type="match status" value="1"/>
</dbReference>
<feature type="transmembrane region" description="Helical" evidence="2">
    <location>
        <begin position="235"/>
        <end position="258"/>
    </location>
</feature>
<feature type="region of interest" description="Disordered" evidence="1">
    <location>
        <begin position="296"/>
        <end position="333"/>
    </location>
</feature>
<protein>
    <recommendedName>
        <fullName evidence="3">Ig-like domain-containing protein</fullName>
    </recommendedName>
</protein>
<proteinExistence type="predicted"/>